<reference evidence="1 2" key="1">
    <citation type="submission" date="2011-01" db="EMBL/GenBank/DDBJ databases">
        <title>Whole genome sequence of Tetragenococcus halophilus NBRC 12172.</title>
        <authorList>
            <person name="Nakazawa H."/>
            <person name="Omata S."/>
            <person name="Koga C."/>
            <person name="Watanabe Y."/>
            <person name="Katano Y."/>
            <person name="Ito N."/>
            <person name="Tsukatani N."/>
            <person name="Ankai A."/>
            <person name="Oguchi A."/>
            <person name="Fukui S."/>
            <person name="Yashiro I."/>
            <person name="Kamata S."/>
            <person name="Hashimoto Y."/>
            <person name="Yamazaki J."/>
            <person name="Taguchi H."/>
            <person name="Tanaka A."/>
            <person name="Koyama T."/>
            <person name="Ichige A."/>
            <person name="Hanya Y."/>
            <person name="Tanikawa S."/>
            <person name="Yamazaki S."/>
            <person name="Fujita N."/>
        </authorList>
    </citation>
    <scope>NUCLEOTIDE SEQUENCE [LARGE SCALE GENOMIC DNA]</scope>
    <source>
        <strain evidence="2">DSM 20338 / JCM 20259 / NCIMB 9735 / NBRC 12172</strain>
    </source>
</reference>
<dbReference type="AlphaFoldDB" id="A0AAN1SGP3"/>
<organism evidence="1 2">
    <name type="scientific">Tetragenococcus halophilus (strain DSM 20338 / JCM 20259 / NCIMB 9735 / NBRC 12172)</name>
    <name type="common">Pediococcus halophilus</name>
    <dbReference type="NCBI Taxonomy" id="945021"/>
    <lineage>
        <taxon>Bacteria</taxon>
        <taxon>Bacillati</taxon>
        <taxon>Bacillota</taxon>
        <taxon>Bacilli</taxon>
        <taxon>Lactobacillales</taxon>
        <taxon>Enterococcaceae</taxon>
        <taxon>Tetragenococcus</taxon>
    </lineage>
</organism>
<name>A0AAN1SGP3_TETHN</name>
<evidence type="ECO:0000313" key="1">
    <source>
        <dbReference type="EMBL" id="BAK94191.1"/>
    </source>
</evidence>
<evidence type="ECO:0000313" key="2">
    <source>
        <dbReference type="Proteomes" id="UP000002663"/>
    </source>
</evidence>
<dbReference type="KEGG" id="thl:TEH_08640"/>
<dbReference type="Proteomes" id="UP000002663">
    <property type="component" value="Chromosome"/>
</dbReference>
<sequence length="130" mass="13498">MGAIFKRGGIVPEMYGLSLTVYADEKTTEGQPLVFDAEAGDYGVKIASQGERPDAVVKVGDDAGVPISAYVVTGGSRNAKVEVEEAVQVGDTVVASSNGIFEKESVSEGAEAKGLYVLKGNENNTAEVLI</sequence>
<gene>
    <name evidence="1" type="ordered locus">TEH_08640</name>
</gene>
<protein>
    <submittedName>
        <fullName evidence="1">Uncharacterized protein</fullName>
    </submittedName>
</protein>
<dbReference type="EMBL" id="AP012046">
    <property type="protein sequence ID" value="BAK94191.1"/>
    <property type="molecule type" value="Genomic_DNA"/>
</dbReference>
<proteinExistence type="predicted"/>
<dbReference type="RefSeq" id="WP_014124255.1">
    <property type="nucleotide sequence ID" value="NC_016052.1"/>
</dbReference>
<accession>A0AAN1SGP3</accession>